<evidence type="ECO:0000313" key="4">
    <source>
        <dbReference type="Proteomes" id="UP000437748"/>
    </source>
</evidence>
<feature type="compositionally biased region" description="Basic and acidic residues" evidence="1">
    <location>
        <begin position="1428"/>
        <end position="1438"/>
    </location>
</feature>
<feature type="compositionally biased region" description="Basic and acidic residues" evidence="1">
    <location>
        <begin position="1445"/>
        <end position="1461"/>
    </location>
</feature>
<feature type="region of interest" description="Disordered" evidence="1">
    <location>
        <begin position="1427"/>
        <end position="1461"/>
    </location>
</feature>
<dbReference type="RefSeq" id="WP_153419110.1">
    <property type="nucleotide sequence ID" value="NZ_WFLM01000002.1"/>
</dbReference>
<protein>
    <recommendedName>
        <fullName evidence="2">Protein kinase domain-containing protein</fullName>
    </recommendedName>
</protein>
<keyword evidence="4" id="KW-1185">Reference proteome</keyword>
<dbReference type="InterPro" id="IPR011009">
    <property type="entry name" value="Kinase-like_dom_sf"/>
</dbReference>
<name>A0A6N6VZ32_9BACT</name>
<feature type="domain" description="Protein kinase" evidence="2">
    <location>
        <begin position="1"/>
        <end position="321"/>
    </location>
</feature>
<dbReference type="Proteomes" id="UP000437748">
    <property type="component" value="Unassembled WGS sequence"/>
</dbReference>
<dbReference type="GO" id="GO:0004672">
    <property type="term" value="F:protein kinase activity"/>
    <property type="evidence" value="ECO:0007669"/>
    <property type="project" value="InterPro"/>
</dbReference>
<comment type="caution">
    <text evidence="3">The sequence shown here is derived from an EMBL/GenBank/DDBJ whole genome shotgun (WGS) entry which is preliminary data.</text>
</comment>
<dbReference type="GO" id="GO:0005524">
    <property type="term" value="F:ATP binding"/>
    <property type="evidence" value="ECO:0007669"/>
    <property type="project" value="InterPro"/>
</dbReference>
<proteinExistence type="predicted"/>
<dbReference type="EMBL" id="WFLM01000002">
    <property type="protein sequence ID" value="KAB8039698.1"/>
    <property type="molecule type" value="Genomic_DNA"/>
</dbReference>
<sequence>MDNDRLIAQISQREDASVEKVASHKMKSSPMMARMQQRADELRKKTVKVEGLNKSRFCKLKIQENFDLIQNALQFEYGENMELLLKANEFEVLSRWVEGVTLFDSNKKDPPLKINDLVRIRNRLRFWVRVFENLYFYHSKGIIHGNLKPQNILIRDRATVDIKQTYESEFFERKEEVPHVVLLDGGYSHFIPNSNEFENNEEQVSISKKIIEKNFWLPPEARGFIEGSYRENSDIFSLAAIMAWDFGMIKIEGLSVVNQLWQVYLLPEQNTFIFGGEWHKWTVRHPLFDTIKRLRTILLKTLDPLPEKRMSNAREIAFEFMMMSNKLTDTIELQNLSSSYTNFQVNLNDKHYNSILNKNFEIPEAISEFILNNNLDKNRFWVDAKTNSANKHYLMRSLSLGLSILNKNSFFHPIKFSSMKIPFSTLDSLCESLLNYTIYLNPVFLQEMKSIFFNLGNQVETLFYVLPSLKKYGENKNIIKKTSNNSLIQIRHEWLYSNIEKLFEKILLASNISYFIIDDLNRADHSSLPILLKIFKKQNLHMKWIIGIRTEEEITDEELKKSVLQLKNQDLTFANLKDDRTRSYWIAKLNHLSSQQARFLSTWAMVDLKINTDIIELLSNKVASINEIFSDKYHQGKEHISLNEVPADDLILEEKNESASQEINKEVNDDIDEDEKERIEKKKKDPLHLAYEALNIAVKIGLVSENRDVLTGQLICYYWEHQFIWLSLSLLLNKEIKSKIYFILSEYMCNNLEEKTTLSEIIQISEYLSRSNLKKSAYSAYSALLIATEDLCDNTSAEFIISKLQMLSENIEKECPEEAPVLVPKIREHIADLSLSLGKFDQAEKYYQAVSWNTLNGKRRAILAMKSFFPSQIKKRERRTEEFYKLIQLAEKSNLITRTIDDNKSSFKSNIESEIYRIQKKLQEQTVFNTNDDGKNIKILLNSIIKPEEVQNNKNDNLKLFPKLRPVRGSVLSRFFRSCIGWIDNSILFPQILSVIRFTVENNDGESIVHLLFSLLICGERNITSEVRTLILETILELSGRLGNDLNLFEAYLLKAWSAVFFDGNLIEAKKNIDKINSSISSDLPFSLKQCTKKLQIFIEFETMSFEAIKNHRANPQKYVKKFQDYNLTDWNIGSVVFSVHQTHYHLKKSPGDELFIGNILDEKTDQILLYTHLLFEKGHAHAASMISQDAKEAEIRQWFLDPSSHIEYVPESFAVKMAEFTNLKKKLLSSSHKNNKFLNSIKNIKKLISINKDSSLKYWGQDKAILENNRIDKANTQDTERLHFLSQNAIRTGFNWTAYRLAHKSRTDISSILEEIRDIENTMKNPHSKEGTASIQENLNAFSKELEPRRKEYEAAEAYPEQGIAINYVLEFLHNFHNNIENSKLSEEELFLLANMIRKSVPKDSDIIESTLAGALRASAKRLIIRKNSDNPQKAEEAPPPLNDEEKKLQNEVKDLKRTG</sequence>
<gene>
    <name evidence="3" type="ORF">GCL60_05405</name>
</gene>
<dbReference type="Gene3D" id="1.10.510.10">
    <property type="entry name" value="Transferase(Phosphotransferase) domain 1"/>
    <property type="match status" value="1"/>
</dbReference>
<dbReference type="PROSITE" id="PS50011">
    <property type="entry name" value="PROTEIN_KINASE_DOM"/>
    <property type="match status" value="1"/>
</dbReference>
<organism evidence="3 4">
    <name type="scientific">Silvanigrella paludirubra</name>
    <dbReference type="NCBI Taxonomy" id="2499159"/>
    <lineage>
        <taxon>Bacteria</taxon>
        <taxon>Pseudomonadati</taxon>
        <taxon>Bdellovibrionota</taxon>
        <taxon>Oligoflexia</taxon>
        <taxon>Silvanigrellales</taxon>
        <taxon>Silvanigrellaceae</taxon>
        <taxon>Silvanigrella</taxon>
    </lineage>
</organism>
<reference evidence="3 4" key="1">
    <citation type="submission" date="2019-10" db="EMBL/GenBank/DDBJ databases">
        <title>New species of Slilvanegrellaceae.</title>
        <authorList>
            <person name="Pitt A."/>
            <person name="Hahn M.W."/>
        </authorList>
    </citation>
    <scope>NUCLEOTIDE SEQUENCE [LARGE SCALE GENOMIC DNA]</scope>
    <source>
        <strain evidence="3 4">SP-Ram-0.45-NSY-1</strain>
    </source>
</reference>
<dbReference type="InterPro" id="IPR000719">
    <property type="entry name" value="Prot_kinase_dom"/>
</dbReference>
<evidence type="ECO:0000313" key="3">
    <source>
        <dbReference type="EMBL" id="KAB8039698.1"/>
    </source>
</evidence>
<accession>A0A6N6VZ32</accession>
<evidence type="ECO:0000259" key="2">
    <source>
        <dbReference type="PROSITE" id="PS50011"/>
    </source>
</evidence>
<dbReference type="SUPFAM" id="SSF56112">
    <property type="entry name" value="Protein kinase-like (PK-like)"/>
    <property type="match status" value="1"/>
</dbReference>
<evidence type="ECO:0000256" key="1">
    <source>
        <dbReference type="SAM" id="MobiDB-lite"/>
    </source>
</evidence>
<dbReference type="OrthoDB" id="9779954at2"/>